<accession>A0A9P8V4V6</accession>
<dbReference type="AlphaFoldDB" id="A0A9P8V4V6"/>
<evidence type="ECO:0000313" key="1">
    <source>
        <dbReference type="EMBL" id="KAH6673935.1"/>
    </source>
</evidence>
<dbReference type="EMBL" id="JAGSXJ010000026">
    <property type="protein sequence ID" value="KAH6673935.1"/>
    <property type="molecule type" value="Genomic_DNA"/>
</dbReference>
<gene>
    <name evidence="1" type="ORF">F5X68DRAFT_214512</name>
</gene>
<protein>
    <submittedName>
        <fullName evidence="1">Uncharacterized protein</fullName>
    </submittedName>
</protein>
<name>A0A9P8V4V6_9PEZI</name>
<evidence type="ECO:0000313" key="2">
    <source>
        <dbReference type="Proteomes" id="UP000770015"/>
    </source>
</evidence>
<proteinExistence type="predicted"/>
<dbReference type="OrthoDB" id="5391496at2759"/>
<organism evidence="1 2">
    <name type="scientific">Plectosphaerella plurivora</name>
    <dbReference type="NCBI Taxonomy" id="936078"/>
    <lineage>
        <taxon>Eukaryota</taxon>
        <taxon>Fungi</taxon>
        <taxon>Dikarya</taxon>
        <taxon>Ascomycota</taxon>
        <taxon>Pezizomycotina</taxon>
        <taxon>Sordariomycetes</taxon>
        <taxon>Hypocreomycetidae</taxon>
        <taxon>Glomerellales</taxon>
        <taxon>Plectosphaerellaceae</taxon>
        <taxon>Plectosphaerella</taxon>
    </lineage>
</organism>
<keyword evidence="2" id="KW-1185">Reference proteome</keyword>
<comment type="caution">
    <text evidence="1">The sequence shown here is derived from an EMBL/GenBank/DDBJ whole genome shotgun (WGS) entry which is preliminary data.</text>
</comment>
<reference evidence="1" key="1">
    <citation type="journal article" date="2021" name="Nat. Commun.">
        <title>Genetic determinants of endophytism in the Arabidopsis root mycobiome.</title>
        <authorList>
            <person name="Mesny F."/>
            <person name="Miyauchi S."/>
            <person name="Thiergart T."/>
            <person name="Pickel B."/>
            <person name="Atanasova L."/>
            <person name="Karlsson M."/>
            <person name="Huettel B."/>
            <person name="Barry K.W."/>
            <person name="Haridas S."/>
            <person name="Chen C."/>
            <person name="Bauer D."/>
            <person name="Andreopoulos W."/>
            <person name="Pangilinan J."/>
            <person name="LaButti K."/>
            <person name="Riley R."/>
            <person name="Lipzen A."/>
            <person name="Clum A."/>
            <person name="Drula E."/>
            <person name="Henrissat B."/>
            <person name="Kohler A."/>
            <person name="Grigoriev I.V."/>
            <person name="Martin F.M."/>
            <person name="Hacquard S."/>
        </authorList>
    </citation>
    <scope>NUCLEOTIDE SEQUENCE</scope>
    <source>
        <strain evidence="1">MPI-SDFR-AT-0117</strain>
    </source>
</reference>
<sequence>MAGPVVLSPASPYELLEYIVAYQKYPTTLLVCSPREDFFASLLHDVRSRLQPVDDTHPPLSLLSSPLYQQAVARHIRILFVPTVTHLRSFLAVFDPQHSKVAPPPGASSISTGQRPPLLLVYGFLDLHRDSSEWSAQGISNTSAALVDGARRVGFRAAVVEPRESTSYDSFEALLANAAPVLSGSGGRRDDGGWTGRQIEVRRILGRWFRFQTGQWDVE</sequence>
<dbReference type="Proteomes" id="UP000770015">
    <property type="component" value="Unassembled WGS sequence"/>
</dbReference>